<sequence length="67" mass="7750">MARRKPGRLKFWAVVVMHTVVLLGIFMSRATPAFWGLVVLVFLEGVYFGNLWSKPPRLRDPAYDSRE</sequence>
<proteinExistence type="predicted"/>
<evidence type="ECO:0000256" key="1">
    <source>
        <dbReference type="SAM" id="Phobius"/>
    </source>
</evidence>
<dbReference type="Proteomes" id="UP000223976">
    <property type="component" value="Segment"/>
</dbReference>
<evidence type="ECO:0000313" key="3">
    <source>
        <dbReference type="Proteomes" id="UP000223976"/>
    </source>
</evidence>
<dbReference type="EMBL" id="KU726251">
    <property type="protein sequence ID" value="AMR59840.1"/>
    <property type="molecule type" value="Genomic_DNA"/>
</dbReference>
<gene>
    <name evidence="2" type="ORF">SEGD1_193</name>
</gene>
<keyword evidence="1" id="KW-0472">Membrane</keyword>
<evidence type="ECO:0008006" key="4">
    <source>
        <dbReference type="Google" id="ProtNLM"/>
    </source>
</evidence>
<keyword evidence="1" id="KW-1133">Transmembrane helix</keyword>
<feature type="transmembrane region" description="Helical" evidence="1">
    <location>
        <begin position="9"/>
        <end position="27"/>
    </location>
</feature>
<feature type="transmembrane region" description="Helical" evidence="1">
    <location>
        <begin position="33"/>
        <end position="52"/>
    </location>
</feature>
<protein>
    <recommendedName>
        <fullName evidence="4">2TM domain-containing protein</fullName>
    </recommendedName>
</protein>
<keyword evidence="1" id="KW-0812">Transmembrane</keyword>
<reference evidence="2 3" key="1">
    <citation type="submission" date="2016-02" db="EMBL/GenBank/DDBJ databases">
        <title>Complete genome sequence of a polyvalent bacteriophage, SEGD1, simultaneously inhibiting both Salmonella enterica and Escherichia coli O157:H7.</title>
        <authorList>
            <person name="Fan J."/>
            <person name="Ma J."/>
        </authorList>
    </citation>
    <scope>NUCLEOTIDE SEQUENCE [LARGE SCALE GENOMIC DNA]</scope>
</reference>
<organism evidence="2 3">
    <name type="scientific">Enterobacteria phage SEGD1</name>
    <dbReference type="NCBI Taxonomy" id="1805456"/>
    <lineage>
        <taxon>Viruses</taxon>
        <taxon>Duplodnaviria</taxon>
        <taxon>Heunggongvirae</taxon>
        <taxon>Uroviricota</taxon>
        <taxon>Caudoviricetes</taxon>
        <taxon>Chimalliviridae</taxon>
        <taxon>Seoulvirus</taxon>
        <taxon>Seoulvirus SPN3US</taxon>
    </lineage>
</organism>
<evidence type="ECO:0000313" key="2">
    <source>
        <dbReference type="EMBL" id="AMR59840.1"/>
    </source>
</evidence>
<name>A0A142IIQ2_9CAUD</name>
<accession>A0A142IIQ2</accession>